<dbReference type="OrthoDB" id="1683589at2"/>
<protein>
    <submittedName>
        <fullName evidence="2">DUF2953 domain-containing protein</fullName>
    </submittedName>
</protein>
<comment type="caution">
    <text evidence="2">The sequence shown here is derived from an EMBL/GenBank/DDBJ whole genome shotgun (WGS) entry which is preliminary data.</text>
</comment>
<name>A0A5C8NGZ7_9BACI</name>
<proteinExistence type="predicted"/>
<keyword evidence="1" id="KW-0472">Membrane</keyword>
<dbReference type="AlphaFoldDB" id="A0A5C8NGZ7"/>
<keyword evidence="3" id="KW-1185">Reference proteome</keyword>
<dbReference type="Pfam" id="PF11167">
    <property type="entry name" value="DUF2953"/>
    <property type="match status" value="1"/>
</dbReference>
<keyword evidence="1" id="KW-0812">Transmembrane</keyword>
<evidence type="ECO:0000313" key="3">
    <source>
        <dbReference type="Proteomes" id="UP000321574"/>
    </source>
</evidence>
<feature type="transmembrane region" description="Helical" evidence="1">
    <location>
        <begin position="6"/>
        <end position="25"/>
    </location>
</feature>
<organism evidence="2 3">
    <name type="scientific">Cerasibacillus terrae</name>
    <dbReference type="NCBI Taxonomy" id="2498845"/>
    <lineage>
        <taxon>Bacteria</taxon>
        <taxon>Bacillati</taxon>
        <taxon>Bacillota</taxon>
        <taxon>Bacilli</taxon>
        <taxon>Bacillales</taxon>
        <taxon>Bacillaceae</taxon>
        <taxon>Cerasibacillus</taxon>
    </lineage>
</organism>
<sequence>MYGIIFLVFLIIIIMIIFSRIYLTYMLNIRNERMKITIRVSFWGITFYKKDLIWEPSLSNHLSSIVKQIEEYFDGEDYKKTPFTEKMNQMRKILPLFRRTIYVHTFHWKTVIGTKEANWTAILSGSLWSIKYKLLGMLDTYMNKEMNPSISIEPNFQTKIFCMEMKSISSVSLYKGIQLLFKLRQIK</sequence>
<gene>
    <name evidence="2" type="ORF">FHP05_13995</name>
</gene>
<dbReference type="EMBL" id="VDUW01000014">
    <property type="protein sequence ID" value="TXL60530.1"/>
    <property type="molecule type" value="Genomic_DNA"/>
</dbReference>
<keyword evidence="1" id="KW-1133">Transmembrane helix</keyword>
<evidence type="ECO:0000313" key="2">
    <source>
        <dbReference type="EMBL" id="TXL60530.1"/>
    </source>
</evidence>
<accession>A0A5C8NGZ7</accession>
<dbReference type="InterPro" id="IPR021338">
    <property type="entry name" value="DUF2953"/>
</dbReference>
<evidence type="ECO:0000256" key="1">
    <source>
        <dbReference type="SAM" id="Phobius"/>
    </source>
</evidence>
<reference evidence="2 3" key="1">
    <citation type="submission" date="2019-06" db="EMBL/GenBank/DDBJ databases">
        <title>Cerasibacillus sp. nov., isolated from maize field.</title>
        <authorList>
            <person name="Lin S.-Y."/>
            <person name="Tsai C.-F."/>
            <person name="Young C.-C."/>
        </authorList>
    </citation>
    <scope>NUCLEOTIDE SEQUENCE [LARGE SCALE GENOMIC DNA]</scope>
    <source>
        <strain evidence="2 3">CC-CFT480</strain>
    </source>
</reference>
<dbReference type="Proteomes" id="UP000321574">
    <property type="component" value="Unassembled WGS sequence"/>
</dbReference>